<comment type="caution">
    <text evidence="1">The sequence shown here is derived from an EMBL/GenBank/DDBJ whole genome shotgun (WGS) entry which is preliminary data.</text>
</comment>
<keyword evidence="2" id="KW-1185">Reference proteome</keyword>
<dbReference type="PANTHER" id="PTHR22954">
    <property type="entry name" value="RETROVIRAL PROTEASE-RELATED"/>
    <property type="match status" value="1"/>
</dbReference>
<dbReference type="AlphaFoldDB" id="A0A9J6HAK2"/>
<reference evidence="1 2" key="1">
    <citation type="journal article" date="2020" name="Cell">
        <title>Large-Scale Comparative Analyses of Tick Genomes Elucidate Their Genetic Diversity and Vector Capacities.</title>
        <authorList>
            <consortium name="Tick Genome and Microbiome Consortium (TIGMIC)"/>
            <person name="Jia N."/>
            <person name="Wang J."/>
            <person name="Shi W."/>
            <person name="Du L."/>
            <person name="Sun Y."/>
            <person name="Zhan W."/>
            <person name="Jiang J.F."/>
            <person name="Wang Q."/>
            <person name="Zhang B."/>
            <person name="Ji P."/>
            <person name="Bell-Sakyi L."/>
            <person name="Cui X.M."/>
            <person name="Yuan T.T."/>
            <person name="Jiang B.G."/>
            <person name="Yang W.F."/>
            <person name="Lam T.T."/>
            <person name="Chang Q.C."/>
            <person name="Ding S.J."/>
            <person name="Wang X.J."/>
            <person name="Zhu J.G."/>
            <person name="Ruan X.D."/>
            <person name="Zhao L."/>
            <person name="Wei J.T."/>
            <person name="Ye R.Z."/>
            <person name="Que T.C."/>
            <person name="Du C.H."/>
            <person name="Zhou Y.H."/>
            <person name="Cheng J.X."/>
            <person name="Dai P.F."/>
            <person name="Guo W.B."/>
            <person name="Han X.H."/>
            <person name="Huang E.J."/>
            <person name="Li L.F."/>
            <person name="Wei W."/>
            <person name="Gao Y.C."/>
            <person name="Liu J.Z."/>
            <person name="Shao H.Z."/>
            <person name="Wang X."/>
            <person name="Wang C.C."/>
            <person name="Yang T.C."/>
            <person name="Huo Q.B."/>
            <person name="Li W."/>
            <person name="Chen H.Y."/>
            <person name="Chen S.E."/>
            <person name="Zhou L.G."/>
            <person name="Ni X.B."/>
            <person name="Tian J.H."/>
            <person name="Sheng Y."/>
            <person name="Liu T."/>
            <person name="Pan Y.S."/>
            <person name="Xia L.Y."/>
            <person name="Li J."/>
            <person name="Zhao F."/>
            <person name="Cao W.C."/>
        </authorList>
    </citation>
    <scope>NUCLEOTIDE SEQUENCE [LARGE SCALE GENOMIC DNA]</scope>
    <source>
        <strain evidence="1">HaeL-2018</strain>
    </source>
</reference>
<protein>
    <submittedName>
        <fullName evidence="1">Uncharacterized protein</fullName>
    </submittedName>
</protein>
<evidence type="ECO:0000313" key="2">
    <source>
        <dbReference type="Proteomes" id="UP000821853"/>
    </source>
</evidence>
<dbReference type="Proteomes" id="UP000821853">
    <property type="component" value="Unassembled WGS sequence"/>
</dbReference>
<accession>A0A9J6HAK2</accession>
<dbReference type="EMBL" id="JABSTR010001597">
    <property type="protein sequence ID" value="KAH9384106.1"/>
    <property type="molecule type" value="Genomic_DNA"/>
</dbReference>
<dbReference type="VEuPathDB" id="VectorBase:HLOH_063589"/>
<dbReference type="OrthoDB" id="6514159at2759"/>
<dbReference type="PANTHER" id="PTHR22954:SF3">
    <property type="entry name" value="PROTEIN CBG08539"/>
    <property type="match status" value="1"/>
</dbReference>
<sequence length="491" mass="54404">MSERPSGSIRLVPAFGESINARVVSLPVSLRQAMSVVGSPKVQLLCAVTNNIAEGLDCLLSREDWELLTKCHPNREANSTAETFASSSGDREVGTGAISEPAAAVCEITGETATEAPAEEIDEAVEVEGPRARLLASQLADDSLEKALADAKRWKAGILSLAGYLRRREEHQAHQRVKCRSDAQLRFGRPTDVVTRNELESYIEDDAFQAEYNSVIEYQDHVTRVLTELKSRSARLSESATVISTTAENSNPQVTAPQRKEASLPKLTIAPFYGDLCECNKFWKQFDQMINQNSGLTVSQKCNYLRLFLQGEAASAVSGLQTTEACYKDGIIILNKTLGAKTRLEQENFARLPMLNPVMTSSDTAGLRELYDYMVVNIRGTETLGVKKSSFSSMLCDVLLRALPHDIFVQYHRTSVAQASTQRTDASQEEIDLDRLLTFHGMQLESLEMADSETWFLRSGVSVLHMNARSLKNNHPDVKTYFLSYSVLLTF</sequence>
<evidence type="ECO:0000313" key="1">
    <source>
        <dbReference type="EMBL" id="KAH9384106.1"/>
    </source>
</evidence>
<dbReference type="Pfam" id="PF03564">
    <property type="entry name" value="DUF1759"/>
    <property type="match status" value="1"/>
</dbReference>
<proteinExistence type="predicted"/>
<name>A0A9J6HAK2_HAELO</name>
<organism evidence="1 2">
    <name type="scientific">Haemaphysalis longicornis</name>
    <name type="common">Bush tick</name>
    <dbReference type="NCBI Taxonomy" id="44386"/>
    <lineage>
        <taxon>Eukaryota</taxon>
        <taxon>Metazoa</taxon>
        <taxon>Ecdysozoa</taxon>
        <taxon>Arthropoda</taxon>
        <taxon>Chelicerata</taxon>
        <taxon>Arachnida</taxon>
        <taxon>Acari</taxon>
        <taxon>Parasitiformes</taxon>
        <taxon>Ixodida</taxon>
        <taxon>Ixodoidea</taxon>
        <taxon>Ixodidae</taxon>
        <taxon>Haemaphysalinae</taxon>
        <taxon>Haemaphysalis</taxon>
    </lineage>
</organism>
<dbReference type="InterPro" id="IPR005312">
    <property type="entry name" value="DUF1759"/>
</dbReference>
<gene>
    <name evidence="1" type="ORF">HPB48_026092</name>
</gene>